<sequence>MNEFDTEHIISSVAIIVSTIALAISWRTMTKTSQWQKTDILIRQKTEERQRINEEKKRLAPYMELVNSTYHEFDNLFSEYSTAANQFYSEIVSLADIYNNGKGTNNKALRHHMCDACDIIIEEVEDNILLQHPEYLFTTVLNRRYRRLDYKLDLKQNKNLNKVEYNLKVLHENMNSKDKNLYLKELIKRIEKVNNIYKKNKDKIDSTINKLEEAIKKYKYYDFDTTINEFYLDFKSLLNLFLYIRKVSTNYTEEYDEDFYYLTLSEILYKLSSIMIVNHGILKTSKY</sequence>
<keyword evidence="4" id="KW-1185">Reference proteome</keyword>
<name>A0AAE7B214_9BACT</name>
<keyword evidence="2" id="KW-1133">Transmembrane helix</keyword>
<dbReference type="Proteomes" id="UP000502065">
    <property type="component" value="Chromosome"/>
</dbReference>
<keyword evidence="2" id="KW-0812">Transmembrane</keyword>
<evidence type="ECO:0000313" key="3">
    <source>
        <dbReference type="EMBL" id="QKE25998.1"/>
    </source>
</evidence>
<keyword evidence="2" id="KW-0472">Membrane</keyword>
<proteinExistence type="predicted"/>
<protein>
    <submittedName>
        <fullName evidence="3">Uncharacterized protein</fullName>
    </submittedName>
</protein>
<dbReference type="AlphaFoldDB" id="A0AAE7B214"/>
<reference evidence="3 4" key="1">
    <citation type="submission" date="2018-07" db="EMBL/GenBank/DDBJ databases">
        <title>Identification of phenol metabolism pathways in Arcobacter.</title>
        <authorList>
            <person name="Miller W.G."/>
            <person name="Yee E."/>
            <person name="Bono J.L."/>
        </authorList>
    </citation>
    <scope>NUCLEOTIDE SEQUENCE [LARGE SCALE GENOMIC DNA]</scope>
    <source>
        <strain evidence="3 4">W63</strain>
    </source>
</reference>
<evidence type="ECO:0000256" key="2">
    <source>
        <dbReference type="SAM" id="Phobius"/>
    </source>
</evidence>
<dbReference type="EMBL" id="CP030944">
    <property type="protein sequence ID" value="QKE25998.1"/>
    <property type="molecule type" value="Genomic_DNA"/>
</dbReference>
<dbReference type="KEGG" id="aaqi:AAQM_1247"/>
<feature type="transmembrane region" description="Helical" evidence="2">
    <location>
        <begin position="6"/>
        <end position="26"/>
    </location>
</feature>
<evidence type="ECO:0000313" key="4">
    <source>
        <dbReference type="Proteomes" id="UP000502065"/>
    </source>
</evidence>
<accession>A0AAE7B214</accession>
<gene>
    <name evidence="3" type="ORF">AAQM_1247</name>
</gene>
<keyword evidence="1" id="KW-0175">Coiled coil</keyword>
<evidence type="ECO:0000256" key="1">
    <source>
        <dbReference type="SAM" id="Coils"/>
    </source>
</evidence>
<organism evidence="3 4">
    <name type="scientific">Arcobacter aquimarinus</name>
    <dbReference type="NCBI Taxonomy" id="1315211"/>
    <lineage>
        <taxon>Bacteria</taxon>
        <taxon>Pseudomonadati</taxon>
        <taxon>Campylobacterota</taxon>
        <taxon>Epsilonproteobacteria</taxon>
        <taxon>Campylobacterales</taxon>
        <taxon>Arcobacteraceae</taxon>
        <taxon>Arcobacter</taxon>
    </lineage>
</organism>
<feature type="coiled-coil region" evidence="1">
    <location>
        <begin position="183"/>
        <end position="217"/>
    </location>
</feature>
<dbReference type="RefSeq" id="WP_129094250.1">
    <property type="nucleotide sequence ID" value="NZ_CBCSAE010000002.1"/>
</dbReference>